<keyword evidence="4 7" id="KW-0812">Transmembrane</keyword>
<feature type="transmembrane region" description="Helical" evidence="7">
    <location>
        <begin position="33"/>
        <end position="54"/>
    </location>
</feature>
<keyword evidence="10" id="KW-1185">Reference proteome</keyword>
<evidence type="ECO:0000256" key="4">
    <source>
        <dbReference type="ARBA" id="ARBA00022692"/>
    </source>
</evidence>
<evidence type="ECO:0000256" key="6">
    <source>
        <dbReference type="ARBA" id="ARBA00023136"/>
    </source>
</evidence>
<dbReference type="InterPro" id="IPR035906">
    <property type="entry name" value="MetI-like_sf"/>
</dbReference>
<evidence type="ECO:0000313" key="9">
    <source>
        <dbReference type="EMBL" id="UXC17779.1"/>
    </source>
</evidence>
<organism evidence="9 10">
    <name type="scientific">Comamonas squillarum</name>
    <dbReference type="NCBI Taxonomy" id="2977320"/>
    <lineage>
        <taxon>Bacteria</taxon>
        <taxon>Pseudomonadati</taxon>
        <taxon>Pseudomonadota</taxon>
        <taxon>Betaproteobacteria</taxon>
        <taxon>Burkholderiales</taxon>
        <taxon>Comamonadaceae</taxon>
        <taxon>Comamonas</taxon>
    </lineage>
</organism>
<dbReference type="Gene3D" id="1.10.3720.10">
    <property type="entry name" value="MetI-like"/>
    <property type="match status" value="1"/>
</dbReference>
<evidence type="ECO:0000313" key="10">
    <source>
        <dbReference type="Proteomes" id="UP001058290"/>
    </source>
</evidence>
<feature type="transmembrane region" description="Helical" evidence="7">
    <location>
        <begin position="215"/>
        <end position="240"/>
    </location>
</feature>
<sequence>MNAAPTALPLPARGGWGQSPWFKTLRRLFARKVVLASAVVLLLIAATALLYPLLTDSDPNGMNISMRLHAPSWAHWAGNDELGRDVMARIIYGARYSLMIGFFTALGAVVLGTLLGMLAGYFRRLDAPLMRLVDAMMAFPDILLGIALVSILGASLWNVILALTIVYTPRVARVVRASTLVLRELLFVDAAKALGVRTPLILWRHILPNLLSPVLVQVTFIFAYAILAEAGLSFLGVGVPPDIPTWGTMIAGSLEYADKAFWTILTPGVAIVLTALSLQLLGDGVRDLLDPKLKNKS</sequence>
<dbReference type="InterPro" id="IPR050366">
    <property type="entry name" value="BP-dependent_transpt_permease"/>
</dbReference>
<reference evidence="9" key="1">
    <citation type="submission" date="2022-09" db="EMBL/GenBank/DDBJ databases">
        <title>Bacterial diversity in gut of crayfish and pufferfish.</title>
        <authorList>
            <person name="Huang Y."/>
        </authorList>
    </citation>
    <scope>NUCLEOTIDE SEQUENCE</scope>
    <source>
        <strain evidence="9">PR12</strain>
    </source>
</reference>
<feature type="transmembrane region" description="Helical" evidence="7">
    <location>
        <begin position="142"/>
        <end position="165"/>
    </location>
</feature>
<keyword evidence="5 7" id="KW-1133">Transmembrane helix</keyword>
<dbReference type="EMBL" id="CP104377">
    <property type="protein sequence ID" value="UXC17779.1"/>
    <property type="molecule type" value="Genomic_DNA"/>
</dbReference>
<dbReference type="PROSITE" id="PS50928">
    <property type="entry name" value="ABC_TM1"/>
    <property type="match status" value="1"/>
</dbReference>
<proteinExistence type="inferred from homology"/>
<dbReference type="RefSeq" id="WP_116926687.1">
    <property type="nucleotide sequence ID" value="NZ_CP104377.1"/>
</dbReference>
<evidence type="ECO:0000256" key="5">
    <source>
        <dbReference type="ARBA" id="ARBA00022989"/>
    </source>
</evidence>
<keyword evidence="2 7" id="KW-0813">Transport</keyword>
<evidence type="ECO:0000256" key="2">
    <source>
        <dbReference type="ARBA" id="ARBA00022448"/>
    </source>
</evidence>
<comment type="subcellular location">
    <subcellularLocation>
        <location evidence="1 7">Cell membrane</location>
        <topology evidence="1 7">Multi-pass membrane protein</topology>
    </subcellularLocation>
</comment>
<dbReference type="Proteomes" id="UP001058290">
    <property type="component" value="Chromosome"/>
</dbReference>
<feature type="domain" description="ABC transmembrane type-1" evidence="8">
    <location>
        <begin position="94"/>
        <end position="282"/>
    </location>
</feature>
<dbReference type="Pfam" id="PF12911">
    <property type="entry name" value="OppC_N"/>
    <property type="match status" value="1"/>
</dbReference>
<gene>
    <name evidence="9" type="ORF">N4T19_19085</name>
</gene>
<name>A0ABY5ZVS1_9BURK</name>
<evidence type="ECO:0000256" key="1">
    <source>
        <dbReference type="ARBA" id="ARBA00004651"/>
    </source>
</evidence>
<keyword evidence="6 7" id="KW-0472">Membrane</keyword>
<accession>A0ABY5ZVS1</accession>
<dbReference type="SUPFAM" id="SSF161098">
    <property type="entry name" value="MetI-like"/>
    <property type="match status" value="1"/>
</dbReference>
<protein>
    <submittedName>
        <fullName evidence="9">ABC transporter permease</fullName>
    </submittedName>
</protein>
<feature type="transmembrane region" description="Helical" evidence="7">
    <location>
        <begin position="260"/>
        <end position="282"/>
    </location>
</feature>
<dbReference type="PANTHER" id="PTHR43386:SF1">
    <property type="entry name" value="D,D-DIPEPTIDE TRANSPORT SYSTEM PERMEASE PROTEIN DDPC-RELATED"/>
    <property type="match status" value="1"/>
</dbReference>
<dbReference type="CDD" id="cd06261">
    <property type="entry name" value="TM_PBP2"/>
    <property type="match status" value="1"/>
</dbReference>
<evidence type="ECO:0000259" key="8">
    <source>
        <dbReference type="PROSITE" id="PS50928"/>
    </source>
</evidence>
<dbReference type="InterPro" id="IPR000515">
    <property type="entry name" value="MetI-like"/>
</dbReference>
<dbReference type="PANTHER" id="PTHR43386">
    <property type="entry name" value="OLIGOPEPTIDE TRANSPORT SYSTEM PERMEASE PROTEIN APPC"/>
    <property type="match status" value="1"/>
</dbReference>
<feature type="transmembrane region" description="Helical" evidence="7">
    <location>
        <begin position="96"/>
        <end position="122"/>
    </location>
</feature>
<evidence type="ECO:0000256" key="7">
    <source>
        <dbReference type="RuleBase" id="RU363032"/>
    </source>
</evidence>
<comment type="similarity">
    <text evidence="7">Belongs to the binding-protein-dependent transport system permease family.</text>
</comment>
<dbReference type="Pfam" id="PF00528">
    <property type="entry name" value="BPD_transp_1"/>
    <property type="match status" value="1"/>
</dbReference>
<keyword evidence="3" id="KW-1003">Cell membrane</keyword>
<dbReference type="InterPro" id="IPR025966">
    <property type="entry name" value="OppC_N"/>
</dbReference>
<evidence type="ECO:0000256" key="3">
    <source>
        <dbReference type="ARBA" id="ARBA00022475"/>
    </source>
</evidence>